<sequence length="88" mass="10282">MMKKSGVIDRIVDQRLAVLLVDEQEELIVPIEELPSDVFEGSWLIVTFDGEKRIHVEKDMKKTVESKQRIATKLEQLREKKGSNFKRK</sequence>
<organism evidence="1 2">
    <name type="scientific">Caldalkalibacillus horti</name>
    <dbReference type="NCBI Taxonomy" id="77523"/>
    <lineage>
        <taxon>Bacteria</taxon>
        <taxon>Bacillati</taxon>
        <taxon>Bacillota</taxon>
        <taxon>Bacilli</taxon>
        <taxon>Bacillales</taxon>
        <taxon>Bacillaceae</taxon>
        <taxon>Caldalkalibacillus</taxon>
    </lineage>
</organism>
<dbReference type="RefSeq" id="WP_307396499.1">
    <property type="nucleotide sequence ID" value="NZ_BAAADK010000001.1"/>
</dbReference>
<dbReference type="Pfam" id="PF11213">
    <property type="entry name" value="DUF3006"/>
    <property type="match status" value="1"/>
</dbReference>
<dbReference type="Proteomes" id="UP001235840">
    <property type="component" value="Unassembled WGS sequence"/>
</dbReference>
<reference evidence="1 2" key="1">
    <citation type="submission" date="2023-07" db="EMBL/GenBank/DDBJ databases">
        <title>Genomic Encyclopedia of Type Strains, Phase IV (KMG-IV): sequencing the most valuable type-strain genomes for metagenomic binning, comparative biology and taxonomic classification.</title>
        <authorList>
            <person name="Goeker M."/>
        </authorList>
    </citation>
    <scope>NUCLEOTIDE SEQUENCE [LARGE SCALE GENOMIC DNA]</scope>
    <source>
        <strain evidence="1 2">DSM 12751</strain>
    </source>
</reference>
<dbReference type="EMBL" id="JAUSTY010000016">
    <property type="protein sequence ID" value="MDQ0167523.1"/>
    <property type="molecule type" value="Genomic_DNA"/>
</dbReference>
<dbReference type="InterPro" id="IPR021377">
    <property type="entry name" value="DUF3006"/>
</dbReference>
<evidence type="ECO:0000313" key="1">
    <source>
        <dbReference type="EMBL" id="MDQ0167523.1"/>
    </source>
</evidence>
<proteinExistence type="predicted"/>
<gene>
    <name evidence="1" type="ORF">J2S11_003448</name>
</gene>
<comment type="caution">
    <text evidence="1">The sequence shown here is derived from an EMBL/GenBank/DDBJ whole genome shotgun (WGS) entry which is preliminary data.</text>
</comment>
<accession>A0ABT9W2Q8</accession>
<protein>
    <recommendedName>
        <fullName evidence="3">DUF3006 domain-containing protein</fullName>
    </recommendedName>
</protein>
<name>A0ABT9W2Q8_9BACI</name>
<keyword evidence="2" id="KW-1185">Reference proteome</keyword>
<evidence type="ECO:0000313" key="2">
    <source>
        <dbReference type="Proteomes" id="UP001235840"/>
    </source>
</evidence>
<evidence type="ECO:0008006" key="3">
    <source>
        <dbReference type="Google" id="ProtNLM"/>
    </source>
</evidence>